<evidence type="ECO:0000313" key="3">
    <source>
        <dbReference type="EMBL" id="COV59909.1"/>
    </source>
</evidence>
<organism evidence="3 6">
    <name type="scientific">Mycobacterium tuberculosis</name>
    <dbReference type="NCBI Taxonomy" id="1773"/>
    <lineage>
        <taxon>Bacteria</taxon>
        <taxon>Bacillati</taxon>
        <taxon>Actinomycetota</taxon>
        <taxon>Actinomycetes</taxon>
        <taxon>Mycobacteriales</taxon>
        <taxon>Mycobacteriaceae</taxon>
        <taxon>Mycobacterium</taxon>
        <taxon>Mycobacterium tuberculosis complex</taxon>
    </lineage>
</organism>
<reference evidence="5 6" key="2">
    <citation type="submission" date="2015-03" db="EMBL/GenBank/DDBJ databases">
        <authorList>
            <consortium name="Pathogen Informatics"/>
        </authorList>
    </citation>
    <scope>NUCLEOTIDE SEQUENCE [LARGE SCALE GENOMIC DNA]</scope>
    <source>
        <strain evidence="1 8">G09901357</strain>
        <strain evidence="2 7">H09601792</strain>
        <strain evidence="3 6">M09401471</strain>
        <strain evidence="5">N09902308</strain>
    </source>
</reference>
<dbReference type="Proteomes" id="UP000048289">
    <property type="component" value="Unassembled WGS sequence"/>
</dbReference>
<evidence type="ECO:0000313" key="2">
    <source>
        <dbReference type="EMBL" id="CFE79547.1"/>
    </source>
</evidence>
<evidence type="ECO:0000313" key="1">
    <source>
        <dbReference type="EMBL" id="CFE47276.1"/>
    </source>
</evidence>
<dbReference type="Proteomes" id="UP000044938">
    <property type="component" value="Unassembled WGS sequence"/>
</dbReference>
<dbReference type="Proteomes" id="UP000046947">
    <property type="component" value="Unassembled WGS sequence"/>
</dbReference>
<evidence type="ECO:0000313" key="7">
    <source>
        <dbReference type="Proteomes" id="UP000046947"/>
    </source>
</evidence>
<sequence length="54" mass="6173">MYTVTRAECLCSSINTDPDFSYSDLHAWRTSSTYSNSSLWNEKISDSQPLVRHA</sequence>
<protein>
    <submittedName>
        <fullName evidence="3">Uncharacterized protein</fullName>
    </submittedName>
</protein>
<gene>
    <name evidence="1" type="ORF">ERS007681_04326</name>
    <name evidence="2" type="ORF">ERS007688_04183</name>
    <name evidence="3" type="ORF">ERS007720_00543</name>
    <name evidence="4" type="ORF">ERS007739_02816</name>
</gene>
<dbReference type="EMBL" id="CSAJ01000041">
    <property type="protein sequence ID" value="COV59909.1"/>
    <property type="molecule type" value="Genomic_DNA"/>
</dbReference>
<proteinExistence type="predicted"/>
<dbReference type="EMBL" id="CSBK01001348">
    <property type="protein sequence ID" value="COY57209.1"/>
    <property type="molecule type" value="Genomic_DNA"/>
</dbReference>
<evidence type="ECO:0000313" key="4">
    <source>
        <dbReference type="EMBL" id="COY57209.1"/>
    </source>
</evidence>
<evidence type="ECO:0000313" key="6">
    <source>
        <dbReference type="Proteomes" id="UP000044938"/>
    </source>
</evidence>
<dbReference type="EMBL" id="CFOE01001004">
    <property type="protein sequence ID" value="CFE47276.1"/>
    <property type="molecule type" value="Genomic_DNA"/>
</dbReference>
<name>A0A655I7P8_MYCTX</name>
<evidence type="ECO:0000313" key="5">
    <source>
        <dbReference type="Proteomes" id="UP000039021"/>
    </source>
</evidence>
<dbReference type="EMBL" id="CFOH01001126">
    <property type="protein sequence ID" value="CFE79547.1"/>
    <property type="molecule type" value="Genomic_DNA"/>
</dbReference>
<accession>A0A655I7P8</accession>
<evidence type="ECO:0000313" key="8">
    <source>
        <dbReference type="Proteomes" id="UP000048289"/>
    </source>
</evidence>
<dbReference type="AlphaFoldDB" id="A0A655I7P8"/>
<dbReference type="Proteomes" id="UP000039021">
    <property type="component" value="Unassembled WGS sequence"/>
</dbReference>
<reference evidence="4" key="1">
    <citation type="submission" date="2015-03" db="EMBL/GenBank/DDBJ databases">
        <authorList>
            <consortium name="Pathogen Informatics"/>
            <person name="Murphy D."/>
        </authorList>
    </citation>
    <scope>NUCLEOTIDE SEQUENCE</scope>
    <source>
        <strain evidence="4">N09902308</strain>
    </source>
</reference>